<keyword evidence="1" id="KW-0030">Aminoacyl-tRNA synthetase</keyword>
<comment type="caution">
    <text evidence="1">The sequence shown here is derived from an EMBL/GenBank/DDBJ whole genome shotgun (WGS) entry which is preliminary data.</text>
</comment>
<accession>A0A0U9H612</accession>
<dbReference type="GO" id="GO:0004812">
    <property type="term" value="F:aminoacyl-tRNA ligase activity"/>
    <property type="evidence" value="ECO:0007669"/>
    <property type="project" value="UniProtKB-KW"/>
</dbReference>
<evidence type="ECO:0000313" key="1">
    <source>
        <dbReference type="EMBL" id="GAQ17935.1"/>
    </source>
</evidence>
<gene>
    <name evidence="1" type="ORF">OPHB3_1872</name>
</gene>
<evidence type="ECO:0000313" key="2">
    <source>
        <dbReference type="Proteomes" id="UP000052946"/>
    </source>
</evidence>
<protein>
    <submittedName>
        <fullName evidence="1">Aspartyl-tRNA synthetase</fullName>
    </submittedName>
</protein>
<reference evidence="2" key="1">
    <citation type="submission" date="2015-07" db="EMBL/GenBank/DDBJ databases">
        <title>Draft Genome Sequence of Oceanobacillus picturae Heshi-B3 that Was Isolated from Fermented Rice Bran with Aging Salted Mackerel, Which Was Named Heshiko as Traditional Fermented Seafood in Japan.</title>
        <authorList>
            <person name="Akuzawa S."/>
            <person name="Nakagawa J."/>
            <person name="Kanekatsu T."/>
            <person name="Kanesaki Y."/>
            <person name="Suzuki T."/>
        </authorList>
    </citation>
    <scope>NUCLEOTIDE SEQUENCE [LARGE SCALE GENOMIC DNA]</scope>
    <source>
        <strain evidence="2">Heshi-B3</strain>
    </source>
</reference>
<keyword evidence="1" id="KW-0436">Ligase</keyword>
<name>A0A0U9H612_9BACI</name>
<organism evidence="1 2">
    <name type="scientific">Oceanobacillus picturae</name>
    <dbReference type="NCBI Taxonomy" id="171693"/>
    <lineage>
        <taxon>Bacteria</taxon>
        <taxon>Bacillati</taxon>
        <taxon>Bacillota</taxon>
        <taxon>Bacilli</taxon>
        <taxon>Bacillales</taxon>
        <taxon>Bacillaceae</taxon>
        <taxon>Oceanobacillus</taxon>
    </lineage>
</organism>
<reference evidence="1 2" key="2">
    <citation type="journal article" date="2016" name="Genome Announc.">
        <title>Draft Genome Sequence of Oceanobacillus picturae Heshi-B3, Isolated from Fermented Rice Bran in a Traditional Japanese Seafood Dish.</title>
        <authorList>
            <person name="Akuzawa S."/>
            <person name="Nagaoka J."/>
            <person name="Kanekatsu M."/>
            <person name="Kanesaki Y."/>
            <person name="Suzuki T."/>
        </authorList>
    </citation>
    <scope>NUCLEOTIDE SEQUENCE [LARGE SCALE GENOMIC DNA]</scope>
    <source>
        <strain evidence="1 2">Heshi-B3</strain>
    </source>
</reference>
<dbReference type="Proteomes" id="UP000052946">
    <property type="component" value="Unassembled WGS sequence"/>
</dbReference>
<dbReference type="EMBL" id="BBXV01000023">
    <property type="protein sequence ID" value="GAQ17935.1"/>
    <property type="molecule type" value="Genomic_DNA"/>
</dbReference>
<dbReference type="AlphaFoldDB" id="A0A0U9H612"/>
<sequence length="41" mass="4597">MVGKLMNLFKNIAEKLLSDEACLRSVYPGATVRKTPIQTMK</sequence>
<proteinExistence type="predicted"/>